<gene>
    <name evidence="4" type="ORF">M514_03217</name>
</gene>
<evidence type="ECO:0000256" key="1">
    <source>
        <dbReference type="ARBA" id="ARBA00004586"/>
    </source>
</evidence>
<dbReference type="GO" id="GO:0008289">
    <property type="term" value="F:lipid binding"/>
    <property type="evidence" value="ECO:0007669"/>
    <property type="project" value="TreeGrafter"/>
</dbReference>
<keyword evidence="3" id="KW-0472">Membrane</keyword>
<evidence type="ECO:0000313" key="4">
    <source>
        <dbReference type="EMBL" id="KFD61774.1"/>
    </source>
</evidence>
<name>A0A085MX28_9BILA</name>
<reference evidence="4" key="1">
    <citation type="journal article" date="2014" name="Nat. Genet.">
        <title>Genome and transcriptome of the porcine whipworm Trichuris suis.</title>
        <authorList>
            <person name="Jex A.R."/>
            <person name="Nejsum P."/>
            <person name="Schwarz E.M."/>
            <person name="Hu L."/>
            <person name="Young N.D."/>
            <person name="Hall R.S."/>
            <person name="Korhonen P.K."/>
            <person name="Liao S."/>
            <person name="Thamsborg S."/>
            <person name="Xia J."/>
            <person name="Xu P."/>
            <person name="Wang S."/>
            <person name="Scheerlinck J.P."/>
            <person name="Hofmann A."/>
            <person name="Sternberg P.W."/>
            <person name="Wang J."/>
            <person name="Gasser R.B."/>
        </authorList>
    </citation>
    <scope>NUCLEOTIDE SEQUENCE [LARGE SCALE GENOMIC DNA]</scope>
    <source>
        <strain evidence="4">DCEP-RM93F</strain>
    </source>
</reference>
<evidence type="ECO:0008006" key="5">
    <source>
        <dbReference type="Google" id="ProtNLM"/>
    </source>
</evidence>
<dbReference type="EMBL" id="KL367612">
    <property type="protein sequence ID" value="KFD61774.1"/>
    <property type="molecule type" value="Genomic_DNA"/>
</dbReference>
<feature type="compositionally biased region" description="Polar residues" evidence="2">
    <location>
        <begin position="104"/>
        <end position="113"/>
    </location>
</feature>
<dbReference type="AlphaFoldDB" id="A0A085MX28"/>
<evidence type="ECO:0000256" key="2">
    <source>
        <dbReference type="SAM" id="MobiDB-lite"/>
    </source>
</evidence>
<dbReference type="PANTHER" id="PTHR13466:SF0">
    <property type="entry name" value="SMP-LTD DOMAIN-CONTAINING PROTEIN"/>
    <property type="match status" value="1"/>
</dbReference>
<comment type="subcellular location">
    <subcellularLocation>
        <location evidence="1">Endoplasmic reticulum membrane</location>
    </subcellularLocation>
</comment>
<accession>A0A085MX28</accession>
<feature type="region of interest" description="Disordered" evidence="2">
    <location>
        <begin position="104"/>
        <end position="142"/>
    </location>
</feature>
<feature type="transmembrane region" description="Helical" evidence="3">
    <location>
        <begin position="150"/>
        <end position="167"/>
    </location>
</feature>
<dbReference type="PANTHER" id="PTHR13466">
    <property type="entry name" value="TEX2 PROTEIN-RELATED"/>
    <property type="match status" value="1"/>
</dbReference>
<protein>
    <recommendedName>
        <fullName evidence="5">PH domain-containing protein</fullName>
    </recommendedName>
</protein>
<organism evidence="4">
    <name type="scientific">Trichuris suis</name>
    <name type="common">pig whipworm</name>
    <dbReference type="NCBI Taxonomy" id="68888"/>
    <lineage>
        <taxon>Eukaryota</taxon>
        <taxon>Metazoa</taxon>
        <taxon>Ecdysozoa</taxon>
        <taxon>Nematoda</taxon>
        <taxon>Enoplea</taxon>
        <taxon>Dorylaimia</taxon>
        <taxon>Trichinellida</taxon>
        <taxon>Trichuridae</taxon>
        <taxon>Trichuris</taxon>
    </lineage>
</organism>
<keyword evidence="3" id="KW-1133">Transmembrane helix</keyword>
<dbReference type="GO" id="GO:0005789">
    <property type="term" value="C:endoplasmic reticulum membrane"/>
    <property type="evidence" value="ECO:0007669"/>
    <property type="project" value="UniProtKB-SubCell"/>
</dbReference>
<sequence length="564" mass="63351">MDSSQDDVVQVDNGKVVDEEDVVETGKCVNERKGSEGLATFRNLPLGHETLGTVRQLMADSKALLMKRKKLKDISPFSPSPSDESQSISFHCRDEQIGFSSVPRSYAHSSSIGNGHPSKRRTPSDGNETPSRAGRSAAQDKHGEIRDDRTYWYFILACSVVALLTAWPSFPNLIAGFLWACLLNVYLSMDRDVCPSPELIGAPKDNKAVCDIVASREKPVFKGWINRLNVEYDPATYHVRQTQSVLAVLHGSILRLLVPKRKVLKHTSCFETTSEPTFVSQRVFDLRGAAVVLRPQRLARRRWWSRKYPICIQLDSRHNAPAEMKFHRKFSTASDSQKLEEAPKGSNALSRSQSLLDVDNVTTHGKPKVESTQELYIFARTTREKEQWFFKLLAATGCLSKDIATRSHRAPNDAEFGRTAVSLSPECLFLQTVLSIYETYRVGLVNNPEPLKDTISMNLIDHMHKKDSVPPPLDEALFDKQISWINAILSRFCYTCDLRNCLSPISTEHSLTSQLTANGSSTSSGKYNENWRHCGFSSCLLQLSNLTTACSSFHCFWTLLSWLP</sequence>
<keyword evidence="3" id="KW-0812">Transmembrane</keyword>
<proteinExistence type="predicted"/>
<evidence type="ECO:0000256" key="3">
    <source>
        <dbReference type="SAM" id="Phobius"/>
    </source>
</evidence>
<dbReference type="Proteomes" id="UP000030758">
    <property type="component" value="Unassembled WGS sequence"/>
</dbReference>